<organism evidence="1 2">
    <name type="scientific">Volvox africanus</name>
    <dbReference type="NCBI Taxonomy" id="51714"/>
    <lineage>
        <taxon>Eukaryota</taxon>
        <taxon>Viridiplantae</taxon>
        <taxon>Chlorophyta</taxon>
        <taxon>core chlorophytes</taxon>
        <taxon>Chlorophyceae</taxon>
        <taxon>CS clade</taxon>
        <taxon>Chlamydomonadales</taxon>
        <taxon>Volvocaceae</taxon>
        <taxon>Volvox</taxon>
    </lineage>
</organism>
<dbReference type="EMBL" id="BNCO01000073">
    <property type="protein sequence ID" value="GIL65198.1"/>
    <property type="molecule type" value="Genomic_DNA"/>
</dbReference>
<evidence type="ECO:0000313" key="1">
    <source>
        <dbReference type="EMBL" id="GIL65198.1"/>
    </source>
</evidence>
<proteinExistence type="predicted"/>
<evidence type="ECO:0000313" key="2">
    <source>
        <dbReference type="Proteomes" id="UP000747399"/>
    </source>
</evidence>
<keyword evidence="2" id="KW-1185">Reference proteome</keyword>
<dbReference type="Proteomes" id="UP000747399">
    <property type="component" value="Unassembled WGS sequence"/>
</dbReference>
<gene>
    <name evidence="1" type="ORF">Vafri_18990</name>
</gene>
<comment type="caution">
    <text evidence="1">The sequence shown here is derived from an EMBL/GenBank/DDBJ whole genome shotgun (WGS) entry which is preliminary data.</text>
</comment>
<dbReference type="AlphaFoldDB" id="A0A8J4FBP0"/>
<protein>
    <submittedName>
        <fullName evidence="1">Uncharacterized protein</fullName>
    </submittedName>
</protein>
<accession>A0A8J4FBP0</accession>
<sequence length="107" mass="11909">MLSLLCFRREMLAQHRNGINKTSRPRVDDVMVRPVNRYGCGCAAVSKQQLCIAAVCYRGGGCGGGGSIAAARRPLRPDYSWRHDLLRDLRAGQTIIWKSSGERFQPC</sequence>
<reference evidence="1" key="1">
    <citation type="journal article" date="2021" name="Proc. Natl. Acad. Sci. U.S.A.">
        <title>Three genomes in the algal genus Volvox reveal the fate of a haploid sex-determining region after a transition to homothallism.</title>
        <authorList>
            <person name="Yamamoto K."/>
            <person name="Hamaji T."/>
            <person name="Kawai-Toyooka H."/>
            <person name="Matsuzaki R."/>
            <person name="Takahashi F."/>
            <person name="Nishimura Y."/>
            <person name="Kawachi M."/>
            <person name="Noguchi H."/>
            <person name="Minakuchi Y."/>
            <person name="Umen J.G."/>
            <person name="Toyoda A."/>
            <person name="Nozaki H."/>
        </authorList>
    </citation>
    <scope>NUCLEOTIDE SEQUENCE</scope>
    <source>
        <strain evidence="1">NIES-3780</strain>
    </source>
</reference>
<name>A0A8J4FBP0_9CHLO</name>